<dbReference type="InterPro" id="IPR006095">
    <property type="entry name" value="Glu/Leu/Phe/Val/Trp_DH"/>
</dbReference>
<evidence type="ECO:0000256" key="5">
    <source>
        <dbReference type="PIRSR" id="PIRSR000185-2"/>
    </source>
</evidence>
<proteinExistence type="inferred from homology"/>
<dbReference type="PANTHER" id="PTHR11606">
    <property type="entry name" value="GLUTAMATE DEHYDROGENASE"/>
    <property type="match status" value="1"/>
</dbReference>
<evidence type="ECO:0000313" key="10">
    <source>
        <dbReference type="Proteomes" id="UP000568877"/>
    </source>
</evidence>
<keyword evidence="2 3" id="KW-0560">Oxidoreductase</keyword>
<sequence>MAEKTDGVNLWQAVVEQLDHLASLLQLDPGVHAILREPKRALEVSIPVKMDDGSLKIFKGFRVHHNLNRGPGKGGIRYHPEVTLDEIKALAALMTWKCAVVDLPYGGAKGGVICNPKKLSPKELEGLTRRYTSELIPLLGPERDIPAPDVGTNSQVMAWIMDTFSMDKGYSVPSVVTGKPLSLGGSQGREGATARGCVFSLLEALKVLGQSPESQSVVIQGFGNVGRHVALDLYERGFQIIGISDSQGGIYNPQGLNPQELYECKLKTGSVVHFPQGERITNQELLELECDILVPAALEHQITSANAHQIKAQLIVEGANAPTTPEADLVLDEKGVFVIPDILANAGGVVVSYFEWVQGLQAYFWSYEEVDQKLERLMRKAFLDVYELAQKKKVSMRLAAHMIAVSRVAEATKLRGIYP</sequence>
<keyword evidence="5" id="KW-0547">Nucleotide-binding</keyword>
<dbReference type="SUPFAM" id="SSF53223">
    <property type="entry name" value="Aminoacid dehydrogenase-like, N-terminal domain"/>
    <property type="match status" value="1"/>
</dbReference>
<gene>
    <name evidence="9" type="ORF">HKBW3S42_00450</name>
</gene>
<evidence type="ECO:0000256" key="1">
    <source>
        <dbReference type="ARBA" id="ARBA00006382"/>
    </source>
</evidence>
<dbReference type="InterPro" id="IPR036291">
    <property type="entry name" value="NAD(P)-bd_dom_sf"/>
</dbReference>
<comment type="similarity">
    <text evidence="1 3 7">Belongs to the Glu/Leu/Phe/Val dehydrogenases family.</text>
</comment>
<keyword evidence="5" id="KW-0520">NAD</keyword>
<dbReference type="PRINTS" id="PR00082">
    <property type="entry name" value="GLFDHDRGNASE"/>
</dbReference>
<dbReference type="InterPro" id="IPR046346">
    <property type="entry name" value="Aminoacid_DH-like_N_sf"/>
</dbReference>
<evidence type="ECO:0000256" key="7">
    <source>
        <dbReference type="RuleBase" id="RU004417"/>
    </source>
</evidence>
<dbReference type="InterPro" id="IPR033922">
    <property type="entry name" value="NAD_bind_Glu_DH"/>
</dbReference>
<dbReference type="Gene3D" id="3.40.50.720">
    <property type="entry name" value="NAD(P)-binding Rossmann-like Domain"/>
    <property type="match status" value="1"/>
</dbReference>
<evidence type="ECO:0000256" key="3">
    <source>
        <dbReference type="PIRNR" id="PIRNR000185"/>
    </source>
</evidence>
<reference evidence="9 10" key="1">
    <citation type="journal article" date="2020" name="Front. Microbiol.">
        <title>Single-cell genomics of novel Actinobacteria with the Wood-Ljungdahl pathway discovered in a serpentinizing system.</title>
        <authorList>
            <person name="Merino N."/>
            <person name="Kawai M."/>
            <person name="Boyd E.S."/>
            <person name="Colman D.R."/>
            <person name="McGlynn S.E."/>
            <person name="Nealson K.H."/>
            <person name="Kurokawa K."/>
            <person name="Hongoh Y."/>
        </authorList>
    </citation>
    <scope>NUCLEOTIDE SEQUENCE [LARGE SCALE GENOMIC DNA]</scope>
    <source>
        <strain evidence="9 10">S42</strain>
    </source>
</reference>
<dbReference type="EMBL" id="BLSA01000037">
    <property type="protein sequence ID" value="GFP32145.1"/>
    <property type="molecule type" value="Genomic_DNA"/>
</dbReference>
<name>A0A6V8PHJ5_9ACTN</name>
<accession>A0A6V8PHJ5</accession>
<dbReference type="AlphaFoldDB" id="A0A6V8PHJ5"/>
<feature type="binding site" evidence="5">
    <location>
        <position position="97"/>
    </location>
    <ligand>
        <name>substrate</name>
    </ligand>
</feature>
<dbReference type="InterPro" id="IPR006097">
    <property type="entry name" value="Glu/Leu/Phe/Val/Trp_DH_dimer"/>
</dbReference>
<protein>
    <recommendedName>
        <fullName evidence="3">Glutamate dehydrogenase</fullName>
    </recommendedName>
</protein>
<dbReference type="GO" id="GO:0000166">
    <property type="term" value="F:nucleotide binding"/>
    <property type="evidence" value="ECO:0007669"/>
    <property type="project" value="UniProtKB-KW"/>
</dbReference>
<evidence type="ECO:0000256" key="2">
    <source>
        <dbReference type="ARBA" id="ARBA00023002"/>
    </source>
</evidence>
<feature type="site" description="Important for catalysis" evidence="6">
    <location>
        <position position="149"/>
    </location>
</feature>
<feature type="binding site" evidence="5">
    <location>
        <position position="193"/>
    </location>
    <ligand>
        <name>NAD(+)</name>
        <dbReference type="ChEBI" id="CHEBI:57540"/>
    </ligand>
</feature>
<evidence type="ECO:0000256" key="6">
    <source>
        <dbReference type="PIRSR" id="PIRSR000185-3"/>
    </source>
</evidence>
<dbReference type="Gene3D" id="3.40.50.10860">
    <property type="entry name" value="Leucine Dehydrogenase, chain A, domain 1"/>
    <property type="match status" value="1"/>
</dbReference>
<evidence type="ECO:0000259" key="8">
    <source>
        <dbReference type="SMART" id="SM00839"/>
    </source>
</evidence>
<dbReference type="GO" id="GO:0006538">
    <property type="term" value="P:L-glutamate catabolic process"/>
    <property type="evidence" value="ECO:0007669"/>
    <property type="project" value="TreeGrafter"/>
</dbReference>
<dbReference type="FunFam" id="3.40.50.10860:FF:000003">
    <property type="entry name" value="Glutamate dehydrogenase"/>
    <property type="match status" value="1"/>
</dbReference>
<feature type="binding site" evidence="5">
    <location>
        <position position="73"/>
    </location>
    <ligand>
        <name>substrate</name>
    </ligand>
</feature>
<dbReference type="CDD" id="cd01076">
    <property type="entry name" value="NAD_bind_1_Glu_DH"/>
    <property type="match status" value="1"/>
</dbReference>
<dbReference type="PROSITE" id="PS00074">
    <property type="entry name" value="GLFV_DEHYDROGENASE"/>
    <property type="match status" value="1"/>
</dbReference>
<dbReference type="InterPro" id="IPR033524">
    <property type="entry name" value="Glu/Leu/Phe/Val_DH_AS"/>
</dbReference>
<dbReference type="SUPFAM" id="SSF51735">
    <property type="entry name" value="NAD(P)-binding Rossmann-fold domains"/>
    <property type="match status" value="1"/>
</dbReference>
<dbReference type="PANTHER" id="PTHR11606:SF13">
    <property type="entry name" value="GLUTAMATE DEHYDROGENASE 1, MITOCHONDRIAL"/>
    <property type="match status" value="1"/>
</dbReference>
<evidence type="ECO:0000256" key="4">
    <source>
        <dbReference type="PIRSR" id="PIRSR000185-1"/>
    </source>
</evidence>
<dbReference type="PIRSF" id="PIRSF000185">
    <property type="entry name" value="Glu_DH"/>
    <property type="match status" value="1"/>
</dbReference>
<organism evidence="9 10">
    <name type="scientific">Candidatus Hakubella thermalkaliphila</name>
    <dbReference type="NCBI Taxonomy" id="2754717"/>
    <lineage>
        <taxon>Bacteria</taxon>
        <taxon>Bacillati</taxon>
        <taxon>Actinomycetota</taxon>
        <taxon>Actinomycetota incertae sedis</taxon>
        <taxon>Candidatus Hakubellales</taxon>
        <taxon>Candidatus Hakubellaceae</taxon>
        <taxon>Candidatus Hakubella</taxon>
    </lineage>
</organism>
<comment type="caution">
    <text evidence="9">The sequence shown here is derived from an EMBL/GenBank/DDBJ whole genome shotgun (WGS) entry which is preliminary data.</text>
</comment>
<dbReference type="SMART" id="SM00839">
    <property type="entry name" value="ELFV_dehydrog"/>
    <property type="match status" value="1"/>
</dbReference>
<feature type="domain" description="Glutamate/phenylalanine/leucine/valine/L-tryptophan dehydrogenase C-terminal" evidence="8">
    <location>
        <begin position="186"/>
        <end position="416"/>
    </location>
</feature>
<feature type="binding site" evidence="5">
    <location>
        <position position="224"/>
    </location>
    <ligand>
        <name>NAD(+)</name>
        <dbReference type="ChEBI" id="CHEBI:57540"/>
    </ligand>
</feature>
<dbReference type="GO" id="GO:0004352">
    <property type="term" value="F:glutamate dehydrogenase (NAD+) activity"/>
    <property type="evidence" value="ECO:0007669"/>
    <property type="project" value="TreeGrafter"/>
</dbReference>
<dbReference type="Pfam" id="PF02812">
    <property type="entry name" value="ELFV_dehydrog_N"/>
    <property type="match status" value="1"/>
</dbReference>
<dbReference type="Proteomes" id="UP000568877">
    <property type="component" value="Unassembled WGS sequence"/>
</dbReference>
<evidence type="ECO:0000313" key="9">
    <source>
        <dbReference type="EMBL" id="GFP32145.1"/>
    </source>
</evidence>
<dbReference type="InterPro" id="IPR014362">
    <property type="entry name" value="Glu_DH"/>
</dbReference>
<feature type="binding site" evidence="5">
    <location>
        <position position="352"/>
    </location>
    <ligand>
        <name>substrate</name>
    </ligand>
</feature>
<feature type="active site" description="Proton donor" evidence="4">
    <location>
        <position position="109"/>
    </location>
</feature>
<dbReference type="Pfam" id="PF00208">
    <property type="entry name" value="ELFV_dehydrog"/>
    <property type="match status" value="1"/>
</dbReference>
<dbReference type="InterPro" id="IPR006096">
    <property type="entry name" value="Glu/Leu/Phe/Val/Trp_DH_C"/>
</dbReference>